<dbReference type="AlphaFoldDB" id="A0A0F9E274"/>
<dbReference type="PROSITE" id="PS50005">
    <property type="entry name" value="TPR"/>
    <property type="match status" value="3"/>
</dbReference>
<reference evidence="1" key="1">
    <citation type="journal article" date="2015" name="Nature">
        <title>Complex archaea that bridge the gap between prokaryotes and eukaryotes.</title>
        <authorList>
            <person name="Spang A."/>
            <person name="Saw J.H."/>
            <person name="Jorgensen S.L."/>
            <person name="Zaremba-Niedzwiedzka K."/>
            <person name="Martijn J."/>
            <person name="Lind A.E."/>
            <person name="van Eijk R."/>
            <person name="Schleper C."/>
            <person name="Guy L."/>
            <person name="Ettema T.J."/>
        </authorList>
    </citation>
    <scope>NUCLEOTIDE SEQUENCE</scope>
</reference>
<dbReference type="Gene3D" id="1.25.40.10">
    <property type="entry name" value="Tetratricopeptide repeat domain"/>
    <property type="match status" value="2"/>
</dbReference>
<dbReference type="PANTHER" id="PTHR44998:SF1">
    <property type="entry name" value="UDP-N-ACETYLGLUCOSAMINE--PEPTIDE N-ACETYLGLUCOSAMINYLTRANSFERASE 110 KDA SUBUNIT"/>
    <property type="match status" value="1"/>
</dbReference>
<accession>A0A0F9E274</accession>
<dbReference type="SUPFAM" id="SSF48452">
    <property type="entry name" value="TPR-like"/>
    <property type="match status" value="2"/>
</dbReference>
<sequence length="474" mass="54221">PKLTCAYLSEINLAMRRKDFNRERVSTAIAFIEATRTDGGSDTLYCRANGHSALGQPDEAKRLYREAIRLAGGENPHLEAQCWKNLGSEIEQEGDYTEARRCYERALILAPQLMEAHMALATSHRDAGDLEAALHHFDQVVWTVDDVILTLAARGRRLEVYFRLGMTDKAFDDIAVILPYGDRHPWIFPWCAQLVYSYARTSDSSVARAICFWDAFLRMHPKDQNVQKERLLCLAYAKMHEQNPGVDYQRYLADVSAFLAEETTDAAYLWDRAGHWAQVDGNWEQAEEQYRKAYVLEPDRYGYCLGTALNYLKRFDESLPILLEQANIHQPDALSWFQVAIAQEGIGDINGCKESYHRALAMDPDYDLAMFNLGGVYWNHGPKTEAIRVWKEALTRFPSHPLAEKLRRDFSQVFGEYGAEWPFTNPVQLCLAGDTAISDAWQWHPRSGPRRRMIMSRKTFCRCVVDSGEVTAAR</sequence>
<protein>
    <submittedName>
        <fullName evidence="1">Uncharacterized protein</fullName>
    </submittedName>
</protein>
<feature type="non-terminal residue" evidence="1">
    <location>
        <position position="1"/>
    </location>
</feature>
<name>A0A0F9E274_9ZZZZ</name>
<comment type="caution">
    <text evidence="1">The sequence shown here is derived from an EMBL/GenBank/DDBJ whole genome shotgun (WGS) entry which is preliminary data.</text>
</comment>
<dbReference type="Pfam" id="PF13432">
    <property type="entry name" value="TPR_16"/>
    <property type="match status" value="1"/>
</dbReference>
<dbReference type="PANTHER" id="PTHR44998">
    <property type="match status" value="1"/>
</dbReference>
<dbReference type="InterPro" id="IPR019734">
    <property type="entry name" value="TPR_rpt"/>
</dbReference>
<dbReference type="Pfam" id="PF13424">
    <property type="entry name" value="TPR_12"/>
    <property type="match status" value="1"/>
</dbReference>
<dbReference type="SMART" id="SM00028">
    <property type="entry name" value="TPR"/>
    <property type="match status" value="6"/>
</dbReference>
<dbReference type="EMBL" id="LAZR01038964">
    <property type="protein sequence ID" value="KKL18188.1"/>
    <property type="molecule type" value="Genomic_DNA"/>
</dbReference>
<gene>
    <name evidence="1" type="ORF">LCGC14_2478020</name>
</gene>
<evidence type="ECO:0000313" key="1">
    <source>
        <dbReference type="EMBL" id="KKL18188.1"/>
    </source>
</evidence>
<dbReference type="InterPro" id="IPR011990">
    <property type="entry name" value="TPR-like_helical_dom_sf"/>
</dbReference>
<proteinExistence type="predicted"/>
<organism evidence="1">
    <name type="scientific">marine sediment metagenome</name>
    <dbReference type="NCBI Taxonomy" id="412755"/>
    <lineage>
        <taxon>unclassified sequences</taxon>
        <taxon>metagenomes</taxon>
        <taxon>ecological metagenomes</taxon>
    </lineage>
</organism>